<evidence type="ECO:0000259" key="3">
    <source>
        <dbReference type="Pfam" id="PF14016"/>
    </source>
</evidence>
<dbReference type="Proteomes" id="UP000230886">
    <property type="component" value="Unassembled WGS sequence"/>
</dbReference>
<dbReference type="RefSeq" id="WP_099697794.1">
    <property type="nucleotide sequence ID" value="NZ_NOVD01000010.1"/>
</dbReference>
<sequence>MLEPNGPLPPEIYWRRRALAIGAAVIALALIIWAASALFGGGSDTPEADSAAASSSLTTDVSFTPNPSGSNAPEGGGGSGGGAAGGSGGSGTQASGSSSSSSSSSSTTGAPVPAGQCADSSLAVKATADKATFAPGEEPSFTIVITNIGSAPCDRDLAGGLQQVLVYSIDGKTRLWSNVDCYPQPAADVRNLAPGEQAAFKVAWSATTSTPECATAQNPERNPVGAGAYTVVGQLGALRSSPEPFNIA</sequence>
<gene>
    <name evidence="4" type="ORF">CHR55_16250</name>
</gene>
<proteinExistence type="predicted"/>
<dbReference type="Pfam" id="PF14016">
    <property type="entry name" value="DUF4232"/>
    <property type="match status" value="1"/>
</dbReference>
<protein>
    <recommendedName>
        <fullName evidence="3">DUF4232 domain-containing protein</fullName>
    </recommendedName>
</protein>
<evidence type="ECO:0000256" key="1">
    <source>
        <dbReference type="SAM" id="MobiDB-lite"/>
    </source>
</evidence>
<organism evidence="4 5">
    <name type="scientific">Rhodococcus qingshengii</name>
    <dbReference type="NCBI Taxonomy" id="334542"/>
    <lineage>
        <taxon>Bacteria</taxon>
        <taxon>Bacillati</taxon>
        <taxon>Actinomycetota</taxon>
        <taxon>Actinomycetes</taxon>
        <taxon>Mycobacteriales</taxon>
        <taxon>Nocardiaceae</taxon>
        <taxon>Rhodococcus</taxon>
        <taxon>Rhodococcus erythropolis group</taxon>
    </lineage>
</organism>
<feature type="compositionally biased region" description="Gly residues" evidence="1">
    <location>
        <begin position="74"/>
        <end position="91"/>
    </location>
</feature>
<feature type="transmembrane region" description="Helical" evidence="2">
    <location>
        <begin position="18"/>
        <end position="39"/>
    </location>
</feature>
<keyword evidence="2" id="KW-0812">Transmembrane</keyword>
<feature type="region of interest" description="Disordered" evidence="1">
    <location>
        <begin position="43"/>
        <end position="114"/>
    </location>
</feature>
<reference evidence="4 5" key="1">
    <citation type="submission" date="2017-07" db="EMBL/GenBank/DDBJ databases">
        <title>Draft sequence of Rhodococcus enclensis 23b-28.</title>
        <authorList>
            <person name="Besaury L."/>
            <person name="Sancelme M."/>
            <person name="Amato P."/>
            <person name="Lallement A."/>
            <person name="Delort A.-M."/>
        </authorList>
    </citation>
    <scope>NUCLEOTIDE SEQUENCE [LARGE SCALE GENOMIC DNA]</scope>
    <source>
        <strain evidence="4 5">23b-28</strain>
    </source>
</reference>
<evidence type="ECO:0000313" key="5">
    <source>
        <dbReference type="Proteomes" id="UP000230886"/>
    </source>
</evidence>
<evidence type="ECO:0000256" key="2">
    <source>
        <dbReference type="SAM" id="Phobius"/>
    </source>
</evidence>
<feature type="compositionally biased region" description="Low complexity" evidence="1">
    <location>
        <begin position="43"/>
        <end position="62"/>
    </location>
</feature>
<feature type="compositionally biased region" description="Low complexity" evidence="1">
    <location>
        <begin position="92"/>
        <end position="110"/>
    </location>
</feature>
<keyword evidence="2" id="KW-0472">Membrane</keyword>
<evidence type="ECO:0000313" key="4">
    <source>
        <dbReference type="EMBL" id="PCK26306.1"/>
    </source>
</evidence>
<dbReference type="InterPro" id="IPR025326">
    <property type="entry name" value="DUF4232"/>
</dbReference>
<keyword evidence="2" id="KW-1133">Transmembrane helix</keyword>
<name>A0A2A5JAA1_RHOSG</name>
<dbReference type="AlphaFoldDB" id="A0A2A5JAA1"/>
<dbReference type="EMBL" id="NOVD01000010">
    <property type="protein sequence ID" value="PCK26306.1"/>
    <property type="molecule type" value="Genomic_DNA"/>
</dbReference>
<accession>A0A2A5JAA1</accession>
<comment type="caution">
    <text evidence="4">The sequence shown here is derived from an EMBL/GenBank/DDBJ whole genome shotgun (WGS) entry which is preliminary data.</text>
</comment>
<feature type="domain" description="DUF4232" evidence="3">
    <location>
        <begin position="117"/>
        <end position="217"/>
    </location>
</feature>